<evidence type="ECO:0000259" key="3">
    <source>
        <dbReference type="Pfam" id="PF19803"/>
    </source>
</evidence>
<accession>A0ABQ2LK94</accession>
<gene>
    <name evidence="4" type="ORF">GCM10012286_12380</name>
</gene>
<reference evidence="5" key="1">
    <citation type="journal article" date="2019" name="Int. J. Syst. Evol. Microbiol.">
        <title>The Global Catalogue of Microorganisms (GCM) 10K type strain sequencing project: providing services to taxonomists for standard genome sequencing and annotation.</title>
        <authorList>
            <consortium name="The Broad Institute Genomics Platform"/>
            <consortium name="The Broad Institute Genome Sequencing Center for Infectious Disease"/>
            <person name="Wu L."/>
            <person name="Ma J."/>
        </authorList>
    </citation>
    <scope>NUCLEOTIDE SEQUENCE [LARGE SCALE GENOMIC DNA]</scope>
    <source>
        <strain evidence="5">CGMCC 4.7349</strain>
    </source>
</reference>
<comment type="caution">
    <text evidence="4">The sequence shown here is derived from an EMBL/GenBank/DDBJ whole genome shotgun (WGS) entry which is preliminary data.</text>
</comment>
<feature type="compositionally biased region" description="Low complexity" evidence="1">
    <location>
        <begin position="324"/>
        <end position="335"/>
    </location>
</feature>
<proteinExistence type="predicted"/>
<evidence type="ECO:0000256" key="1">
    <source>
        <dbReference type="SAM" id="MobiDB-lite"/>
    </source>
</evidence>
<dbReference type="Proteomes" id="UP000656881">
    <property type="component" value="Unassembled WGS sequence"/>
</dbReference>
<keyword evidence="2" id="KW-1133">Transmembrane helix</keyword>
<evidence type="ECO:0000313" key="4">
    <source>
        <dbReference type="EMBL" id="GGO38031.1"/>
    </source>
</evidence>
<sequence length="347" mass="36730">MNTPAGERGATTIADRAVRRIAERAATEALGTGEVRVGRGSAAVRGRRARVGVTVTVPYPGVLDDTGESVRSHVTERTARLTGLSVDPARVHVRELALQELSTQGLSTERLSTEGHGSGGKAASTEAAVSHGGRRPWSERRLPVAVLALAAAVASGVLLFDVVAVHAAEEPPARWRVRLLDWLATHGPDGGSALNLAVAAAVFALGVWLLVLAVAPGQRRRLPMAPPLPGVRAVLERGTAAALLRDAVAEVPGVRRVGVRVGRRRARVRVGLEFGDPVTARQEVREAVEATVAEFGLTRPPRLRIRLRTEPSWRAPTPPRGETEAAARPAETEAPSQPQESPPRSTP</sequence>
<evidence type="ECO:0000313" key="5">
    <source>
        <dbReference type="Proteomes" id="UP000656881"/>
    </source>
</evidence>
<feature type="region of interest" description="Disordered" evidence="1">
    <location>
        <begin position="306"/>
        <end position="347"/>
    </location>
</feature>
<keyword evidence="2" id="KW-0812">Transmembrane</keyword>
<dbReference type="EMBL" id="BMNG01000003">
    <property type="protein sequence ID" value="GGO38031.1"/>
    <property type="molecule type" value="Genomic_DNA"/>
</dbReference>
<keyword evidence="5" id="KW-1185">Reference proteome</keyword>
<protein>
    <recommendedName>
        <fullName evidence="3">DUF6286 domain-containing protein</fullName>
    </recommendedName>
</protein>
<keyword evidence="2" id="KW-0472">Membrane</keyword>
<dbReference type="RefSeq" id="WP_164319761.1">
    <property type="nucleotide sequence ID" value="NZ_BMNG01000003.1"/>
</dbReference>
<feature type="region of interest" description="Disordered" evidence="1">
    <location>
        <begin position="104"/>
        <end position="134"/>
    </location>
</feature>
<evidence type="ECO:0000256" key="2">
    <source>
        <dbReference type="SAM" id="Phobius"/>
    </source>
</evidence>
<feature type="transmembrane region" description="Helical" evidence="2">
    <location>
        <begin position="144"/>
        <end position="168"/>
    </location>
</feature>
<dbReference type="Pfam" id="PF19803">
    <property type="entry name" value="DUF6286"/>
    <property type="match status" value="1"/>
</dbReference>
<name>A0ABQ2LK94_9ACTN</name>
<organism evidence="4 5">
    <name type="scientific">Streptomyces lasiicapitis</name>
    <dbReference type="NCBI Taxonomy" id="1923961"/>
    <lineage>
        <taxon>Bacteria</taxon>
        <taxon>Bacillati</taxon>
        <taxon>Actinomycetota</taxon>
        <taxon>Actinomycetes</taxon>
        <taxon>Kitasatosporales</taxon>
        <taxon>Streptomycetaceae</taxon>
        <taxon>Streptomyces</taxon>
    </lineage>
</organism>
<feature type="transmembrane region" description="Helical" evidence="2">
    <location>
        <begin position="193"/>
        <end position="215"/>
    </location>
</feature>
<dbReference type="InterPro" id="IPR046253">
    <property type="entry name" value="DUF6286"/>
</dbReference>
<feature type="domain" description="DUF6286" evidence="3">
    <location>
        <begin position="204"/>
        <end position="308"/>
    </location>
</feature>